<keyword evidence="2" id="KW-0378">Hydrolase</keyword>
<evidence type="ECO:0000313" key="3">
    <source>
        <dbReference type="Proteomes" id="UP000637061"/>
    </source>
</evidence>
<sequence length="195" mass="22117">MVYKNARLSVLKRDDYTCRFCGFRHQKNETHHVDDDHNNHSESNLVTACVLCHMSHHIAFAGIQGRGTMIYLQDAGIDQGALNQLVRTLWIAEEIAKGDLRSTASQILARLDKAEMLAVQVISTSSPSVLGDFMSSMSNDDYAKRDKALKDIYLLPKKSAYGQYIKQWAQESKNFSPEDWVKKAESKFAQWSESL</sequence>
<dbReference type="SMART" id="SM00507">
    <property type="entry name" value="HNHc"/>
    <property type="match status" value="1"/>
</dbReference>
<reference evidence="2" key="1">
    <citation type="submission" date="2020-12" db="EMBL/GenBank/DDBJ databases">
        <title>Enhanced detection system for hospital associated transmission using whole genome sequencing surveillance.</title>
        <authorList>
            <person name="Harrison L.H."/>
            <person name="Van Tyne D."/>
            <person name="Marsh J.W."/>
            <person name="Griffith M.P."/>
            <person name="Snyder D.J."/>
            <person name="Cooper V.S."/>
            <person name="Mustapha M."/>
        </authorList>
    </citation>
    <scope>NUCLEOTIDE SEQUENCE</scope>
    <source>
        <strain evidence="2">PSB00042</strain>
    </source>
</reference>
<dbReference type="EMBL" id="JAEHTE010000002">
    <property type="protein sequence ID" value="MBI6883014.1"/>
    <property type="molecule type" value="Genomic_DNA"/>
</dbReference>
<protein>
    <submittedName>
        <fullName evidence="2">HNH endonuclease</fullName>
    </submittedName>
</protein>
<accession>A0A8I1JIX5</accession>
<comment type="caution">
    <text evidence="2">The sequence shown here is derived from an EMBL/GenBank/DDBJ whole genome shotgun (WGS) entry which is preliminary data.</text>
</comment>
<evidence type="ECO:0000313" key="2">
    <source>
        <dbReference type="EMBL" id="MBI6883014.1"/>
    </source>
</evidence>
<feature type="domain" description="HNH nuclease" evidence="1">
    <location>
        <begin position="5"/>
        <end position="54"/>
    </location>
</feature>
<name>A0A8I1JIX5_PSEPU</name>
<dbReference type="InterPro" id="IPR003615">
    <property type="entry name" value="HNH_nuc"/>
</dbReference>
<keyword evidence="2" id="KW-0540">Nuclease</keyword>
<organism evidence="2 3">
    <name type="scientific">Pseudomonas putida</name>
    <name type="common">Arthrobacter siderocapsulatus</name>
    <dbReference type="NCBI Taxonomy" id="303"/>
    <lineage>
        <taxon>Bacteria</taxon>
        <taxon>Pseudomonadati</taxon>
        <taxon>Pseudomonadota</taxon>
        <taxon>Gammaproteobacteria</taxon>
        <taxon>Pseudomonadales</taxon>
        <taxon>Pseudomonadaceae</taxon>
        <taxon>Pseudomonas</taxon>
    </lineage>
</organism>
<dbReference type="Proteomes" id="UP000637061">
    <property type="component" value="Unassembled WGS sequence"/>
</dbReference>
<dbReference type="CDD" id="cd00085">
    <property type="entry name" value="HNHc"/>
    <property type="match status" value="1"/>
</dbReference>
<dbReference type="GO" id="GO:0004519">
    <property type="term" value="F:endonuclease activity"/>
    <property type="evidence" value="ECO:0007669"/>
    <property type="project" value="UniProtKB-KW"/>
</dbReference>
<proteinExistence type="predicted"/>
<gene>
    <name evidence="2" type="ORF">JEU22_03730</name>
</gene>
<dbReference type="AlphaFoldDB" id="A0A8I1JIX5"/>
<keyword evidence="2" id="KW-0255">Endonuclease</keyword>
<evidence type="ECO:0000259" key="1">
    <source>
        <dbReference type="SMART" id="SM00507"/>
    </source>
</evidence>